<accession>A0ABW5XK46</accession>
<gene>
    <name evidence="2" type="ORF">ACFSYH_11855</name>
</gene>
<keyword evidence="1" id="KW-0732">Signal</keyword>
<organism evidence="2 3">
    <name type="scientific">Populibacterium corticicola</name>
    <dbReference type="NCBI Taxonomy" id="1812826"/>
    <lineage>
        <taxon>Bacteria</taxon>
        <taxon>Bacillati</taxon>
        <taxon>Actinomycetota</taxon>
        <taxon>Actinomycetes</taxon>
        <taxon>Micrococcales</taxon>
        <taxon>Jonesiaceae</taxon>
        <taxon>Populibacterium</taxon>
    </lineage>
</organism>
<dbReference type="EMBL" id="JBHUOP010000005">
    <property type="protein sequence ID" value="MFD2841258.1"/>
    <property type="molecule type" value="Genomic_DNA"/>
</dbReference>
<dbReference type="RefSeq" id="WP_377467204.1">
    <property type="nucleotide sequence ID" value="NZ_JBHUOP010000005.1"/>
</dbReference>
<name>A0ABW5XK46_9MICO</name>
<keyword evidence="3" id="KW-1185">Reference proteome</keyword>
<sequence length="208" mass="21932">MKMRSITAVIALSAFASMGIAVAHADSRSALADAQPSALVPLLAESRSTNQPVPELIDLEDTEILSSSVRYVGDSDLGKHWVGSDNESNICVITEMTDDLGAANVGGIACTPREDFFQRGLTLRLEEGGGEGVVSHLLPSDAKAPELEQSGTAANSRHSGEDIEVIEQSDTTLLVLSTDSADQRGSIEVQRSTELGELKLSPLTGSLR</sequence>
<proteinExistence type="predicted"/>
<comment type="caution">
    <text evidence="2">The sequence shown here is derived from an EMBL/GenBank/DDBJ whole genome shotgun (WGS) entry which is preliminary data.</text>
</comment>
<evidence type="ECO:0000313" key="2">
    <source>
        <dbReference type="EMBL" id="MFD2841258.1"/>
    </source>
</evidence>
<feature type="chain" id="PRO_5047148687" evidence="1">
    <location>
        <begin position="26"/>
        <end position="208"/>
    </location>
</feature>
<evidence type="ECO:0000313" key="3">
    <source>
        <dbReference type="Proteomes" id="UP001597391"/>
    </source>
</evidence>
<dbReference type="Proteomes" id="UP001597391">
    <property type="component" value="Unassembled WGS sequence"/>
</dbReference>
<feature type="signal peptide" evidence="1">
    <location>
        <begin position="1"/>
        <end position="25"/>
    </location>
</feature>
<reference evidence="3" key="1">
    <citation type="journal article" date="2019" name="Int. J. Syst. Evol. Microbiol.">
        <title>The Global Catalogue of Microorganisms (GCM) 10K type strain sequencing project: providing services to taxonomists for standard genome sequencing and annotation.</title>
        <authorList>
            <consortium name="The Broad Institute Genomics Platform"/>
            <consortium name="The Broad Institute Genome Sequencing Center for Infectious Disease"/>
            <person name="Wu L."/>
            <person name="Ma J."/>
        </authorList>
    </citation>
    <scope>NUCLEOTIDE SEQUENCE [LARGE SCALE GENOMIC DNA]</scope>
    <source>
        <strain evidence="3">KCTC 33576</strain>
    </source>
</reference>
<protein>
    <submittedName>
        <fullName evidence="2">Uncharacterized protein</fullName>
    </submittedName>
</protein>
<evidence type="ECO:0000256" key="1">
    <source>
        <dbReference type="SAM" id="SignalP"/>
    </source>
</evidence>